<accession>A0AAE1H5S1</accession>
<feature type="compositionally biased region" description="Polar residues" evidence="1">
    <location>
        <begin position="242"/>
        <end position="261"/>
    </location>
</feature>
<keyword evidence="3" id="KW-1185">Reference proteome</keyword>
<protein>
    <submittedName>
        <fullName evidence="2">Dynein heavy chain-like protein</fullName>
    </submittedName>
</protein>
<organism evidence="2 3">
    <name type="scientific">Frankliniella fusca</name>
    <dbReference type="NCBI Taxonomy" id="407009"/>
    <lineage>
        <taxon>Eukaryota</taxon>
        <taxon>Metazoa</taxon>
        <taxon>Ecdysozoa</taxon>
        <taxon>Arthropoda</taxon>
        <taxon>Hexapoda</taxon>
        <taxon>Insecta</taxon>
        <taxon>Pterygota</taxon>
        <taxon>Neoptera</taxon>
        <taxon>Paraneoptera</taxon>
        <taxon>Thysanoptera</taxon>
        <taxon>Terebrantia</taxon>
        <taxon>Thripoidea</taxon>
        <taxon>Thripidae</taxon>
        <taxon>Frankliniella</taxon>
    </lineage>
</organism>
<reference evidence="2" key="1">
    <citation type="submission" date="2021-07" db="EMBL/GenBank/DDBJ databases">
        <authorList>
            <person name="Catto M.A."/>
            <person name="Jacobson A."/>
            <person name="Kennedy G."/>
            <person name="Labadie P."/>
            <person name="Hunt B.G."/>
            <person name="Srinivasan R."/>
        </authorList>
    </citation>
    <scope>NUCLEOTIDE SEQUENCE</scope>
    <source>
        <strain evidence="2">PL_HMW_Pooled</strain>
        <tissue evidence="2">Head</tissue>
    </source>
</reference>
<evidence type="ECO:0000256" key="1">
    <source>
        <dbReference type="SAM" id="MobiDB-lite"/>
    </source>
</evidence>
<comment type="caution">
    <text evidence="2">The sequence shown here is derived from an EMBL/GenBank/DDBJ whole genome shotgun (WGS) entry which is preliminary data.</text>
</comment>
<feature type="compositionally biased region" description="Basic and acidic residues" evidence="1">
    <location>
        <begin position="382"/>
        <end position="394"/>
    </location>
</feature>
<evidence type="ECO:0000313" key="3">
    <source>
        <dbReference type="Proteomes" id="UP001219518"/>
    </source>
</evidence>
<dbReference type="Proteomes" id="UP001219518">
    <property type="component" value="Unassembled WGS sequence"/>
</dbReference>
<proteinExistence type="predicted"/>
<feature type="compositionally biased region" description="Basic and acidic residues" evidence="1">
    <location>
        <begin position="332"/>
        <end position="341"/>
    </location>
</feature>
<name>A0AAE1H5S1_9NEOP</name>
<feature type="compositionally biased region" description="Polar residues" evidence="1">
    <location>
        <begin position="144"/>
        <end position="153"/>
    </location>
</feature>
<gene>
    <name evidence="2" type="ORF">KUF71_024661</name>
</gene>
<feature type="region of interest" description="Disordered" evidence="1">
    <location>
        <begin position="282"/>
        <end position="400"/>
    </location>
</feature>
<feature type="compositionally biased region" description="Basic and acidic residues" evidence="1">
    <location>
        <begin position="350"/>
        <end position="360"/>
    </location>
</feature>
<dbReference type="EMBL" id="JAHWGI010000430">
    <property type="protein sequence ID" value="KAK3915385.1"/>
    <property type="molecule type" value="Genomic_DNA"/>
</dbReference>
<reference evidence="2" key="2">
    <citation type="journal article" date="2023" name="BMC Genomics">
        <title>Pest status, molecular evolution, and epigenetic factors derived from the genome assembly of Frankliniella fusca, a thysanopteran phytovirus vector.</title>
        <authorList>
            <person name="Catto M.A."/>
            <person name="Labadie P.E."/>
            <person name="Jacobson A.L."/>
            <person name="Kennedy G.G."/>
            <person name="Srinivasan R."/>
            <person name="Hunt B.G."/>
        </authorList>
    </citation>
    <scope>NUCLEOTIDE SEQUENCE</scope>
    <source>
        <strain evidence="2">PL_HMW_Pooled</strain>
    </source>
</reference>
<dbReference type="AlphaFoldDB" id="A0AAE1H5S1"/>
<feature type="region of interest" description="Disordered" evidence="1">
    <location>
        <begin position="236"/>
        <end position="264"/>
    </location>
</feature>
<evidence type="ECO:0000313" key="2">
    <source>
        <dbReference type="EMBL" id="KAK3915385.1"/>
    </source>
</evidence>
<dbReference type="Gene3D" id="1.10.10.2590">
    <property type="entry name" value="BEN domain"/>
    <property type="match status" value="1"/>
</dbReference>
<feature type="region of interest" description="Disordered" evidence="1">
    <location>
        <begin position="110"/>
        <end position="215"/>
    </location>
</feature>
<sequence>MRRMRRSAAQTSSSILCEPNDRLCCAASRANECVPAKTAKMDWYLVFCEKENSYSIVDGESIISAGSKEEMVVELNDHVTFIYRNKPYLGIVEGMSDEREEMDELLKRKMAGKKGKGGKGEKHKSSQLSENLPPKRNSIPPQKFNGSVDNLQTKPKKKVPTEEATRDRIRRLNQSRAQSVANAEILDSVSNKSKEDPPYEPTSSDQSSQDSTDDEMTLAEFNRNNILRKQERETLLHKTDNSKSNVTNNNSGGPLQISASPSKEELKRMLEEYKIKLQMSYDQQHNNKERAPSAPDVSDFFDNNDQDLSVMEGGTGPSEDEEKIDNGTGKIRAPEGRKGNEEEKESSKKRKDETKKEMHQIKKTKSNAEEEDKEKTSPQSKKSKEEKPSNSKDEPEVDSDPEYCESFNYQLYGKQPDSVHLCCGIYCEARVVATAVHSATEMSHLVRRLLPGVFVADKLDEVTLTGRKPTAAGRGRIAKPKLDPLHPKAVSAIFKYCKAAAKAKKSWKVMSRLEFNRVVAQKLGEMKRGERKAD</sequence>